<evidence type="ECO:0008006" key="4">
    <source>
        <dbReference type="Google" id="ProtNLM"/>
    </source>
</evidence>
<dbReference type="EMBL" id="FQVF01000024">
    <property type="protein sequence ID" value="SHG58046.1"/>
    <property type="molecule type" value="Genomic_DNA"/>
</dbReference>
<dbReference type="Pfam" id="PF12094">
    <property type="entry name" value="DUF3570"/>
    <property type="match status" value="1"/>
</dbReference>
<reference evidence="3" key="1">
    <citation type="submission" date="2016-11" db="EMBL/GenBank/DDBJ databases">
        <authorList>
            <person name="Varghese N."/>
            <person name="Submissions S."/>
        </authorList>
    </citation>
    <scope>NUCLEOTIDE SEQUENCE [LARGE SCALE GENOMIC DNA]</scope>
    <source>
        <strain evidence="3">DSM 16579</strain>
    </source>
</reference>
<accession>A0A1M5KZ80</accession>
<protein>
    <recommendedName>
        <fullName evidence="4">DUF3570 domain-containing protein</fullName>
    </recommendedName>
</protein>
<organism evidence="2 3">
    <name type="scientific">Marinomonas polaris DSM 16579</name>
    <dbReference type="NCBI Taxonomy" id="1122206"/>
    <lineage>
        <taxon>Bacteria</taxon>
        <taxon>Pseudomonadati</taxon>
        <taxon>Pseudomonadota</taxon>
        <taxon>Gammaproteobacteria</taxon>
        <taxon>Oceanospirillales</taxon>
        <taxon>Oceanospirillaceae</taxon>
        <taxon>Marinomonas</taxon>
    </lineage>
</organism>
<dbReference type="OrthoDB" id="5450709at2"/>
<keyword evidence="3" id="KW-1185">Reference proteome</keyword>
<dbReference type="STRING" id="1122206.SAMN02745753_04170"/>
<feature type="compositionally biased region" description="Polar residues" evidence="1">
    <location>
        <begin position="96"/>
        <end position="114"/>
    </location>
</feature>
<evidence type="ECO:0000256" key="1">
    <source>
        <dbReference type="SAM" id="MobiDB-lite"/>
    </source>
</evidence>
<dbReference type="Proteomes" id="UP000184517">
    <property type="component" value="Unassembled WGS sequence"/>
</dbReference>
<dbReference type="AlphaFoldDB" id="A0A1M5KZ80"/>
<gene>
    <name evidence="2" type="ORF">SAMN02745753_04170</name>
</gene>
<dbReference type="InterPro" id="IPR021953">
    <property type="entry name" value="DUF3570"/>
</dbReference>
<evidence type="ECO:0000313" key="2">
    <source>
        <dbReference type="EMBL" id="SHG58046.1"/>
    </source>
</evidence>
<proteinExistence type="predicted"/>
<name>A0A1M5KZ80_9GAMM</name>
<evidence type="ECO:0000313" key="3">
    <source>
        <dbReference type="Proteomes" id="UP000184517"/>
    </source>
</evidence>
<feature type="region of interest" description="Disordered" evidence="1">
    <location>
        <begin position="96"/>
        <end position="125"/>
    </location>
</feature>
<sequence>MADKDLEVVAVAVTKNTHKNRDLAQLLTAASCALIGGISPSVNAADSWDVDSAFLLYSESDGRVSAAEPVISATKNYDEETKLTFKIAADTLTGASPNGATPSDHVQTFTSPSGKGSYDAAAGEQPLDDTFKDTRIALSTNWSAPIDRDWAYGVGGYLSKEHDYQSLGVNGSLSRYLNQKNTTLTLGLNLSSDTVNPEGGVPTGLVQVPLNNSDSEFTQRTDSDNKSLVDAVFGITQIINRKTIMQFNYSLSTSSGYLTDPYKIISVIDDNAGTNFGGNFQSGSRDLYLYEKRPDSRLKQSIYWQTKYQFDNDDILDVSYRYMFDDWGINSHTIDAKYRIHFDNQYLEPQLRWYTQSKADFYHRYLNSSDYTNADFASADYRLGDLDTYTLGLKYGYKFADETEFYTRFSVYHQESSGDKGYGKLTSQELYPGLDAAMLIVGYKF</sequence>